<proteinExistence type="predicted"/>
<evidence type="ECO:0000313" key="1">
    <source>
        <dbReference type="EMBL" id="CAE0838593.1"/>
    </source>
</evidence>
<dbReference type="EMBL" id="HBJA01145343">
    <property type="protein sequence ID" value="CAE0838593.1"/>
    <property type="molecule type" value="Transcribed_RNA"/>
</dbReference>
<organism evidence="1">
    <name type="scientific">Eutreptiella gymnastica</name>
    <dbReference type="NCBI Taxonomy" id="73025"/>
    <lineage>
        <taxon>Eukaryota</taxon>
        <taxon>Discoba</taxon>
        <taxon>Euglenozoa</taxon>
        <taxon>Euglenida</taxon>
        <taxon>Spirocuta</taxon>
        <taxon>Euglenophyceae</taxon>
        <taxon>Eutreptiales</taxon>
        <taxon>Eutreptiaceae</taxon>
        <taxon>Eutreptiella</taxon>
    </lineage>
</organism>
<dbReference type="AlphaFoldDB" id="A0A7S4LMH8"/>
<protein>
    <submittedName>
        <fullName evidence="1">Uncharacterized protein</fullName>
    </submittedName>
</protein>
<name>A0A7S4LMH8_9EUGL</name>
<sequence length="109" mass="12464">MKYANKSDIKYMLPAWQDLYVLSPSPTRTALSATKTVGRRWGKDECHGLEDSVDHCDPFVVAFHMIYFSCVACGTCSRPCGVLWQQFRSWIDPCFQLLRWDGPLQQISG</sequence>
<gene>
    <name evidence="1" type="ORF">EGYM00163_LOCUS49965</name>
</gene>
<accession>A0A7S4LMH8</accession>
<reference evidence="1" key="1">
    <citation type="submission" date="2021-01" db="EMBL/GenBank/DDBJ databases">
        <authorList>
            <person name="Corre E."/>
            <person name="Pelletier E."/>
            <person name="Niang G."/>
            <person name="Scheremetjew M."/>
            <person name="Finn R."/>
            <person name="Kale V."/>
            <person name="Holt S."/>
            <person name="Cochrane G."/>
            <person name="Meng A."/>
            <person name="Brown T."/>
            <person name="Cohen L."/>
        </authorList>
    </citation>
    <scope>NUCLEOTIDE SEQUENCE</scope>
    <source>
        <strain evidence="1">CCMP1594</strain>
    </source>
</reference>